<comment type="similarity">
    <text evidence="1 7">Belongs to the expansin family. Expansin A subfamily.</text>
</comment>
<dbReference type="InterPro" id="IPR007117">
    <property type="entry name" value="Expansin_CBD"/>
</dbReference>
<evidence type="ECO:0000256" key="4">
    <source>
        <dbReference type="ARBA" id="ARBA00022729"/>
    </source>
</evidence>
<dbReference type="Gramene" id="MELO3C002797.2.1">
    <property type="protein sequence ID" value="MELO3C002797.2.1"/>
    <property type="gene ID" value="MELO3C002797.2"/>
</dbReference>
<dbReference type="PANTHER" id="PTHR31867">
    <property type="entry name" value="EXPANSIN-A15"/>
    <property type="match status" value="1"/>
</dbReference>
<evidence type="ECO:0000256" key="3">
    <source>
        <dbReference type="ARBA" id="ARBA00022525"/>
    </source>
</evidence>
<keyword evidence="4" id="KW-0732">Signal</keyword>
<dbReference type="Pfam" id="PF01357">
    <property type="entry name" value="Expansin_C"/>
    <property type="match status" value="1"/>
</dbReference>
<evidence type="ECO:0000256" key="2">
    <source>
        <dbReference type="ARBA" id="ARBA00022512"/>
    </source>
</evidence>
<evidence type="ECO:0000259" key="8">
    <source>
        <dbReference type="PROSITE" id="PS50843"/>
    </source>
</evidence>
<keyword evidence="6 7" id="KW-0961">Cell wall biogenesis/degradation</keyword>
<evidence type="ECO:0000256" key="6">
    <source>
        <dbReference type="ARBA" id="ARBA00023316"/>
    </source>
</evidence>
<dbReference type="GO" id="GO:0005576">
    <property type="term" value="C:extracellular region"/>
    <property type="evidence" value="ECO:0007669"/>
    <property type="project" value="InterPro"/>
</dbReference>
<sequence length="110" mass="12510">MNLSIVNHDTVPCKKRGVRFTINGRDYFKFVLITNVGGANDIISISIKGSKSSNWTSISRNWGANWQSDSYLNGQSLSFEITTSDSQTQVFNNVMPSSWRFGQTWPNIRW</sequence>
<accession>A0A9I9CFP9</accession>
<dbReference type="EnsemblPlants" id="MELO3C002797.2.1">
    <property type="protein sequence ID" value="MELO3C002797.2.1"/>
    <property type="gene ID" value="MELO3C002797.2"/>
</dbReference>
<dbReference type="GO" id="GO:0009664">
    <property type="term" value="P:plant-type cell wall organization"/>
    <property type="evidence" value="ECO:0007669"/>
    <property type="project" value="InterPro"/>
</dbReference>
<comment type="function">
    <text evidence="7">Causes loosening and extension of plant cell walls by disrupting non-covalent bonding between cellulose microfibrils and matrix glucans. No enzymatic activity has been found.</text>
</comment>
<reference evidence="9" key="1">
    <citation type="submission" date="2023-03" db="UniProtKB">
        <authorList>
            <consortium name="EnsemblPlants"/>
        </authorList>
    </citation>
    <scope>IDENTIFICATION</scope>
</reference>
<dbReference type="AlphaFoldDB" id="A0A9I9CFP9"/>
<dbReference type="SUPFAM" id="SSF49590">
    <property type="entry name" value="PHL pollen allergen"/>
    <property type="match status" value="1"/>
</dbReference>
<evidence type="ECO:0000256" key="5">
    <source>
        <dbReference type="ARBA" id="ARBA00023136"/>
    </source>
</evidence>
<dbReference type="FunFam" id="2.60.40.760:FF:000001">
    <property type="entry name" value="Expansin"/>
    <property type="match status" value="1"/>
</dbReference>
<dbReference type="InterPro" id="IPR002963">
    <property type="entry name" value="Expansin"/>
</dbReference>
<dbReference type="InterPro" id="IPR036749">
    <property type="entry name" value="Expansin_CBD_sf"/>
</dbReference>
<evidence type="ECO:0000256" key="7">
    <source>
        <dbReference type="RuleBase" id="RU365023"/>
    </source>
</evidence>
<name>A0A9I9CFP9_CUCME</name>
<comment type="subcellular location">
    <subcellularLocation>
        <location evidence="7">Secreted</location>
        <location evidence="7">Cell wall</location>
    </subcellularLocation>
    <subcellularLocation>
        <location evidence="7">Membrane</location>
        <topology evidence="7">Peripheral membrane protein</topology>
    </subcellularLocation>
</comment>
<proteinExistence type="inferred from homology"/>
<dbReference type="PRINTS" id="PR01226">
    <property type="entry name" value="EXPANSIN"/>
</dbReference>
<dbReference type="PRINTS" id="PR01225">
    <property type="entry name" value="EXPANSNFAMLY"/>
</dbReference>
<organism evidence="9">
    <name type="scientific">Cucumis melo</name>
    <name type="common">Muskmelon</name>
    <dbReference type="NCBI Taxonomy" id="3656"/>
    <lineage>
        <taxon>Eukaryota</taxon>
        <taxon>Viridiplantae</taxon>
        <taxon>Streptophyta</taxon>
        <taxon>Embryophyta</taxon>
        <taxon>Tracheophyta</taxon>
        <taxon>Spermatophyta</taxon>
        <taxon>Magnoliopsida</taxon>
        <taxon>eudicotyledons</taxon>
        <taxon>Gunneridae</taxon>
        <taxon>Pentapetalae</taxon>
        <taxon>rosids</taxon>
        <taxon>fabids</taxon>
        <taxon>Cucurbitales</taxon>
        <taxon>Cucurbitaceae</taxon>
        <taxon>Benincaseae</taxon>
        <taxon>Cucumis</taxon>
    </lineage>
</organism>
<protein>
    <recommendedName>
        <fullName evidence="7">Expansin</fullName>
    </recommendedName>
</protein>
<dbReference type="InterPro" id="IPR007118">
    <property type="entry name" value="Expan_Lol_pI"/>
</dbReference>
<keyword evidence="2 7" id="KW-0134">Cell wall</keyword>
<dbReference type="Gene3D" id="2.60.40.760">
    <property type="entry name" value="Expansin, cellulose-binding-like domain"/>
    <property type="match status" value="1"/>
</dbReference>
<dbReference type="GO" id="GO:0009653">
    <property type="term" value="P:anatomical structure morphogenesis"/>
    <property type="evidence" value="ECO:0007669"/>
    <property type="project" value="UniProtKB-ARBA"/>
</dbReference>
<feature type="domain" description="Expansin-like CBD" evidence="8">
    <location>
        <begin position="27"/>
        <end position="107"/>
    </location>
</feature>
<keyword evidence="3 7" id="KW-0964">Secreted</keyword>
<evidence type="ECO:0000313" key="9">
    <source>
        <dbReference type="EnsemblPlants" id="MELO3C002797.2.1"/>
    </source>
</evidence>
<evidence type="ECO:0000256" key="1">
    <source>
        <dbReference type="ARBA" id="ARBA00005392"/>
    </source>
</evidence>
<dbReference type="PROSITE" id="PS50843">
    <property type="entry name" value="EXPANSIN_CBD"/>
    <property type="match status" value="1"/>
</dbReference>
<dbReference type="GO" id="GO:0016020">
    <property type="term" value="C:membrane"/>
    <property type="evidence" value="ECO:0007669"/>
    <property type="project" value="UniProtKB-SubCell"/>
</dbReference>
<keyword evidence="5" id="KW-0472">Membrane</keyword>